<name>A0A0A9HMK4_ARUDO</name>
<evidence type="ECO:0000313" key="1">
    <source>
        <dbReference type="EMBL" id="JAE37069.1"/>
    </source>
</evidence>
<reference evidence="1" key="1">
    <citation type="submission" date="2014-09" db="EMBL/GenBank/DDBJ databases">
        <authorList>
            <person name="Magalhaes I.L.F."/>
            <person name="Oliveira U."/>
            <person name="Santos F.R."/>
            <person name="Vidigal T.H.D.A."/>
            <person name="Brescovit A.D."/>
            <person name="Santos A.J."/>
        </authorList>
    </citation>
    <scope>NUCLEOTIDE SEQUENCE</scope>
    <source>
        <tissue evidence="1">Shoot tissue taken approximately 20 cm above the soil surface</tissue>
    </source>
</reference>
<reference evidence="1" key="2">
    <citation type="journal article" date="2015" name="Data Brief">
        <title>Shoot transcriptome of the giant reed, Arundo donax.</title>
        <authorList>
            <person name="Barrero R.A."/>
            <person name="Guerrero F.D."/>
            <person name="Moolhuijzen P."/>
            <person name="Goolsby J.A."/>
            <person name="Tidwell J."/>
            <person name="Bellgard S.E."/>
            <person name="Bellgard M.I."/>
        </authorList>
    </citation>
    <scope>NUCLEOTIDE SEQUENCE</scope>
    <source>
        <tissue evidence="1">Shoot tissue taken approximately 20 cm above the soil surface</tissue>
    </source>
</reference>
<protein>
    <submittedName>
        <fullName evidence="1">Uncharacterized protein</fullName>
    </submittedName>
</protein>
<sequence>MTNLTQLSLMWEDRAPRFLLLPMLSHWHPETATACADDERRHIEKYVSM</sequence>
<organism evidence="1">
    <name type="scientific">Arundo donax</name>
    <name type="common">Giant reed</name>
    <name type="synonym">Donax arundinaceus</name>
    <dbReference type="NCBI Taxonomy" id="35708"/>
    <lineage>
        <taxon>Eukaryota</taxon>
        <taxon>Viridiplantae</taxon>
        <taxon>Streptophyta</taxon>
        <taxon>Embryophyta</taxon>
        <taxon>Tracheophyta</taxon>
        <taxon>Spermatophyta</taxon>
        <taxon>Magnoliopsida</taxon>
        <taxon>Liliopsida</taxon>
        <taxon>Poales</taxon>
        <taxon>Poaceae</taxon>
        <taxon>PACMAD clade</taxon>
        <taxon>Arundinoideae</taxon>
        <taxon>Arundineae</taxon>
        <taxon>Arundo</taxon>
    </lineage>
</organism>
<dbReference type="EMBL" id="GBRH01160827">
    <property type="protein sequence ID" value="JAE37069.1"/>
    <property type="molecule type" value="Transcribed_RNA"/>
</dbReference>
<accession>A0A0A9HMK4</accession>
<proteinExistence type="predicted"/>
<dbReference type="AlphaFoldDB" id="A0A0A9HMK4"/>